<keyword evidence="7 8" id="KW-0472">Membrane</keyword>
<sequence>MLADTAAQLLFSLARRQDDGSTDASGGGGDAAAPEVPTVTIECDTGNDFDGRIGLRISAIFVILVGSLLGAMLPVILARHSKLRVGFAFFVAKYFGSGVIIATAFMHLLSPAHEALSNPCLPDGPITAYDWATGICLMTVMVMFTVELLVSRFDFFGGDHNHDVVEHDPSLDVLAKKSAAKPDTPVSGGEDHQLNDIEATAASTAAPRTSGFQGDVSYPPGGEDHLGHRREHKDDMSHTEFAAQMTGIFILEFGVLFHSIFIGLTLAVSGDEFIVLYIVLVFHQTFEGLGLGSRLATAQWPRSKAYMPYLLAGLYALSTPVAIAAGLGVRETLEPGSPQTLIINGVFDAISAGILIYTGLVELLAHEFMFNEHMRKAGLKQQLLALGCVFLGAGLMAVLAIWA</sequence>
<comment type="caution">
    <text evidence="9">The sequence shown here is derived from an EMBL/GenBank/DDBJ whole genome shotgun (WGS) entry which is preliminary data.</text>
</comment>
<keyword evidence="5 8" id="KW-1133">Transmembrane helix</keyword>
<proteinExistence type="inferred from homology"/>
<organism evidence="9 10">
    <name type="scientific">Microdochium trichocladiopsis</name>
    <dbReference type="NCBI Taxonomy" id="1682393"/>
    <lineage>
        <taxon>Eukaryota</taxon>
        <taxon>Fungi</taxon>
        <taxon>Dikarya</taxon>
        <taxon>Ascomycota</taxon>
        <taxon>Pezizomycotina</taxon>
        <taxon>Sordariomycetes</taxon>
        <taxon>Xylariomycetidae</taxon>
        <taxon>Xylariales</taxon>
        <taxon>Microdochiaceae</taxon>
        <taxon>Microdochium</taxon>
    </lineage>
</organism>
<accession>A0A9P9BUV1</accession>
<dbReference type="OrthoDB" id="448280at2759"/>
<dbReference type="GeneID" id="70178618"/>
<protein>
    <submittedName>
        <fullName evidence="9">Zinc/iron permease</fullName>
    </submittedName>
</protein>
<feature type="transmembrane region" description="Helical" evidence="8">
    <location>
        <begin position="128"/>
        <end position="150"/>
    </location>
</feature>
<evidence type="ECO:0000256" key="8">
    <source>
        <dbReference type="RuleBase" id="RU362088"/>
    </source>
</evidence>
<evidence type="ECO:0000256" key="1">
    <source>
        <dbReference type="ARBA" id="ARBA00004141"/>
    </source>
</evidence>
<keyword evidence="3 8" id="KW-0813">Transport</keyword>
<reference evidence="9" key="1">
    <citation type="journal article" date="2021" name="Nat. Commun.">
        <title>Genetic determinants of endophytism in the Arabidopsis root mycobiome.</title>
        <authorList>
            <person name="Mesny F."/>
            <person name="Miyauchi S."/>
            <person name="Thiergart T."/>
            <person name="Pickel B."/>
            <person name="Atanasova L."/>
            <person name="Karlsson M."/>
            <person name="Huettel B."/>
            <person name="Barry K.W."/>
            <person name="Haridas S."/>
            <person name="Chen C."/>
            <person name="Bauer D."/>
            <person name="Andreopoulos W."/>
            <person name="Pangilinan J."/>
            <person name="LaButti K."/>
            <person name="Riley R."/>
            <person name="Lipzen A."/>
            <person name="Clum A."/>
            <person name="Drula E."/>
            <person name="Henrissat B."/>
            <person name="Kohler A."/>
            <person name="Grigoriev I.V."/>
            <person name="Martin F.M."/>
            <person name="Hacquard S."/>
        </authorList>
    </citation>
    <scope>NUCLEOTIDE SEQUENCE</scope>
    <source>
        <strain evidence="9">MPI-CAGE-CH-0230</strain>
    </source>
</reference>
<feature type="transmembrane region" description="Helical" evidence="8">
    <location>
        <begin position="57"/>
        <end position="78"/>
    </location>
</feature>
<dbReference type="PANTHER" id="PTHR11040:SF69">
    <property type="entry name" value="ZINC-REGULATED TRANSPORTER 2"/>
    <property type="match status" value="1"/>
</dbReference>
<dbReference type="NCBIfam" id="TIGR00820">
    <property type="entry name" value="zip"/>
    <property type="match status" value="1"/>
</dbReference>
<dbReference type="Pfam" id="PF02535">
    <property type="entry name" value="Zip"/>
    <property type="match status" value="1"/>
</dbReference>
<keyword evidence="10" id="KW-1185">Reference proteome</keyword>
<dbReference type="EMBL" id="JAGTJQ010000001">
    <property type="protein sequence ID" value="KAH7041366.1"/>
    <property type="molecule type" value="Genomic_DNA"/>
</dbReference>
<dbReference type="RefSeq" id="XP_046019421.1">
    <property type="nucleotide sequence ID" value="XM_046149072.1"/>
</dbReference>
<feature type="transmembrane region" description="Helical" evidence="8">
    <location>
        <begin position="274"/>
        <end position="297"/>
    </location>
</feature>
<evidence type="ECO:0000256" key="3">
    <source>
        <dbReference type="ARBA" id="ARBA00022448"/>
    </source>
</evidence>
<feature type="transmembrane region" description="Helical" evidence="8">
    <location>
        <begin position="383"/>
        <end position="402"/>
    </location>
</feature>
<keyword evidence="4 8" id="KW-0812">Transmembrane</keyword>
<gene>
    <name evidence="9" type="ORF">B0I36DRAFT_22584</name>
</gene>
<comment type="subcellular location">
    <subcellularLocation>
        <location evidence="1 8">Membrane</location>
        <topology evidence="1 8">Multi-pass membrane protein</topology>
    </subcellularLocation>
</comment>
<dbReference type="GO" id="GO:0071578">
    <property type="term" value="P:zinc ion import across plasma membrane"/>
    <property type="evidence" value="ECO:0007669"/>
    <property type="project" value="TreeGrafter"/>
</dbReference>
<keyword evidence="6 8" id="KW-0406">Ion transport</keyword>
<evidence type="ECO:0000313" key="9">
    <source>
        <dbReference type="EMBL" id="KAH7041366.1"/>
    </source>
</evidence>
<dbReference type="GO" id="GO:0000007">
    <property type="term" value="F:low-affinity zinc ion transmembrane transporter activity"/>
    <property type="evidence" value="ECO:0007669"/>
    <property type="project" value="TreeGrafter"/>
</dbReference>
<dbReference type="InterPro" id="IPR003689">
    <property type="entry name" value="ZIP"/>
</dbReference>
<comment type="similarity">
    <text evidence="2 8">Belongs to the ZIP transporter (TC 2.A.5) family.</text>
</comment>
<feature type="transmembrane region" description="Helical" evidence="8">
    <location>
        <begin position="85"/>
        <end position="108"/>
    </location>
</feature>
<feature type="transmembrane region" description="Helical" evidence="8">
    <location>
        <begin position="309"/>
        <end position="329"/>
    </location>
</feature>
<dbReference type="GO" id="GO:0005886">
    <property type="term" value="C:plasma membrane"/>
    <property type="evidence" value="ECO:0007669"/>
    <property type="project" value="TreeGrafter"/>
</dbReference>
<dbReference type="InterPro" id="IPR004698">
    <property type="entry name" value="Zn/Fe_permease_fun/pln"/>
</dbReference>
<evidence type="ECO:0000256" key="6">
    <source>
        <dbReference type="ARBA" id="ARBA00023065"/>
    </source>
</evidence>
<name>A0A9P9BUV1_9PEZI</name>
<feature type="transmembrane region" description="Helical" evidence="8">
    <location>
        <begin position="341"/>
        <end position="363"/>
    </location>
</feature>
<evidence type="ECO:0000256" key="5">
    <source>
        <dbReference type="ARBA" id="ARBA00022989"/>
    </source>
</evidence>
<evidence type="ECO:0000313" key="10">
    <source>
        <dbReference type="Proteomes" id="UP000756346"/>
    </source>
</evidence>
<evidence type="ECO:0000256" key="2">
    <source>
        <dbReference type="ARBA" id="ARBA00006939"/>
    </source>
</evidence>
<dbReference type="Proteomes" id="UP000756346">
    <property type="component" value="Unassembled WGS sequence"/>
</dbReference>
<dbReference type="AlphaFoldDB" id="A0A9P9BUV1"/>
<dbReference type="PANTHER" id="PTHR11040">
    <property type="entry name" value="ZINC/IRON TRANSPORTER"/>
    <property type="match status" value="1"/>
</dbReference>
<feature type="transmembrane region" description="Helical" evidence="8">
    <location>
        <begin position="246"/>
        <end position="268"/>
    </location>
</feature>
<evidence type="ECO:0000256" key="4">
    <source>
        <dbReference type="ARBA" id="ARBA00022692"/>
    </source>
</evidence>
<evidence type="ECO:0000256" key="7">
    <source>
        <dbReference type="ARBA" id="ARBA00023136"/>
    </source>
</evidence>